<dbReference type="EMBL" id="WIGO01000319">
    <property type="protein sequence ID" value="KAF6817361.1"/>
    <property type="molecule type" value="Genomic_DNA"/>
</dbReference>
<dbReference type="AlphaFoldDB" id="A0A8H6JRH1"/>
<evidence type="ECO:0000313" key="3">
    <source>
        <dbReference type="EMBL" id="KAF6817361.1"/>
    </source>
</evidence>
<keyword evidence="4" id="KW-1185">Reference proteome</keyword>
<evidence type="ECO:0000313" key="4">
    <source>
        <dbReference type="Proteomes" id="UP000654918"/>
    </source>
</evidence>
<evidence type="ECO:0000256" key="2">
    <source>
        <dbReference type="SAM" id="Phobius"/>
    </source>
</evidence>
<dbReference type="Proteomes" id="UP000654918">
    <property type="component" value="Unassembled WGS sequence"/>
</dbReference>
<gene>
    <name evidence="3" type="ORF">CPLU01_13607</name>
</gene>
<keyword evidence="2" id="KW-1133">Transmembrane helix</keyword>
<organism evidence="3 4">
    <name type="scientific">Colletotrichum plurivorum</name>
    <dbReference type="NCBI Taxonomy" id="2175906"/>
    <lineage>
        <taxon>Eukaryota</taxon>
        <taxon>Fungi</taxon>
        <taxon>Dikarya</taxon>
        <taxon>Ascomycota</taxon>
        <taxon>Pezizomycotina</taxon>
        <taxon>Sordariomycetes</taxon>
        <taxon>Hypocreomycetidae</taxon>
        <taxon>Glomerellales</taxon>
        <taxon>Glomerellaceae</taxon>
        <taxon>Colletotrichum</taxon>
        <taxon>Colletotrichum orchidearum species complex</taxon>
    </lineage>
</organism>
<reference evidence="3" key="1">
    <citation type="journal article" date="2020" name="Phytopathology">
        <title>Genome Sequence Resources of Colletotrichum truncatum, C. plurivorum, C. musicola, and C. sojae: Four Species Pathogenic to Soybean (Glycine max).</title>
        <authorList>
            <person name="Rogerio F."/>
            <person name="Boufleur T.R."/>
            <person name="Ciampi-Guillardi M."/>
            <person name="Sukno S.A."/>
            <person name="Thon M.R."/>
            <person name="Massola Junior N.S."/>
            <person name="Baroncelli R."/>
        </authorList>
    </citation>
    <scope>NUCLEOTIDE SEQUENCE</scope>
    <source>
        <strain evidence="3">LFN00145</strain>
    </source>
</reference>
<accession>A0A8H6JRH1</accession>
<proteinExistence type="predicted"/>
<feature type="transmembrane region" description="Helical" evidence="2">
    <location>
        <begin position="39"/>
        <end position="58"/>
    </location>
</feature>
<evidence type="ECO:0000256" key="1">
    <source>
        <dbReference type="SAM" id="MobiDB-lite"/>
    </source>
</evidence>
<feature type="region of interest" description="Disordered" evidence="1">
    <location>
        <begin position="133"/>
        <end position="155"/>
    </location>
</feature>
<comment type="caution">
    <text evidence="3">The sequence shown here is derived from an EMBL/GenBank/DDBJ whole genome shotgun (WGS) entry which is preliminary data.</text>
</comment>
<keyword evidence="2" id="KW-0472">Membrane</keyword>
<name>A0A8H6JRH1_9PEZI</name>
<protein>
    <submittedName>
        <fullName evidence="3">Uncharacterized protein</fullName>
    </submittedName>
</protein>
<feature type="transmembrane region" description="Helical" evidence="2">
    <location>
        <begin position="65"/>
        <end position="87"/>
    </location>
</feature>
<keyword evidence="2" id="KW-0812">Transmembrane</keyword>
<sequence length="155" mass="16781">MGAGARNFIITALVAWAFIGAVGYGDPALFESDDDRGNIALFLSVLIFLCLLCSADDFDAPAGRYYVPVVTAFGCTTVLSCVATGWANEQCRLFWCQSGIFIGFLVEKATGLYERHVWRPSVEEQAAAARARREEMIRKSVPPLPSPPVGAKASE</sequence>